<evidence type="ECO:0000313" key="5">
    <source>
        <dbReference type="EMBL" id="CAI6345729.1"/>
    </source>
</evidence>
<dbReference type="InterPro" id="IPR009057">
    <property type="entry name" value="Homeodomain-like_sf"/>
</dbReference>
<protein>
    <recommendedName>
        <fullName evidence="4">HTH CENPB-type domain-containing protein</fullName>
    </recommendedName>
</protein>
<dbReference type="InterPro" id="IPR050863">
    <property type="entry name" value="CenT-Element_Derived"/>
</dbReference>
<dbReference type="SMART" id="SM00674">
    <property type="entry name" value="CENPB"/>
    <property type="match status" value="1"/>
</dbReference>
<evidence type="ECO:0000256" key="2">
    <source>
        <dbReference type="ARBA" id="ARBA00023125"/>
    </source>
</evidence>
<dbReference type="Gene3D" id="1.10.10.60">
    <property type="entry name" value="Homeodomain-like"/>
    <property type="match status" value="2"/>
</dbReference>
<feature type="domain" description="HTH CENPB-type" evidence="4">
    <location>
        <begin position="64"/>
        <end position="135"/>
    </location>
</feature>
<dbReference type="PANTHER" id="PTHR19303">
    <property type="entry name" value="TRANSPOSON"/>
    <property type="match status" value="1"/>
</dbReference>
<reference evidence="5 6" key="1">
    <citation type="submission" date="2023-01" db="EMBL/GenBank/DDBJ databases">
        <authorList>
            <person name="Whitehead M."/>
        </authorList>
    </citation>
    <scope>NUCLEOTIDE SEQUENCE [LARGE SCALE GENOMIC DNA]</scope>
</reference>
<evidence type="ECO:0000256" key="3">
    <source>
        <dbReference type="ARBA" id="ARBA00023242"/>
    </source>
</evidence>
<proteinExistence type="predicted"/>
<dbReference type="AlphaFoldDB" id="A0AAV0VN49"/>
<dbReference type="InterPro" id="IPR007889">
    <property type="entry name" value="HTH_Psq"/>
</dbReference>
<evidence type="ECO:0000259" key="4">
    <source>
        <dbReference type="PROSITE" id="PS51253"/>
    </source>
</evidence>
<evidence type="ECO:0000256" key="1">
    <source>
        <dbReference type="ARBA" id="ARBA00004123"/>
    </source>
</evidence>
<keyword evidence="6" id="KW-1185">Reference proteome</keyword>
<gene>
    <name evidence="5" type="ORF">MEUPH1_LOCUS2706</name>
</gene>
<dbReference type="InterPro" id="IPR004875">
    <property type="entry name" value="DDE_SF_endonuclease_dom"/>
</dbReference>
<dbReference type="PROSITE" id="PS51253">
    <property type="entry name" value="HTH_CENPB"/>
    <property type="match status" value="1"/>
</dbReference>
<comment type="subcellular location">
    <subcellularLocation>
        <location evidence="1">Nucleus</location>
    </subcellularLocation>
</comment>
<dbReference type="EMBL" id="CARXXK010000001">
    <property type="protein sequence ID" value="CAI6345729.1"/>
    <property type="molecule type" value="Genomic_DNA"/>
</dbReference>
<dbReference type="PANTHER" id="PTHR19303:SF73">
    <property type="entry name" value="PROTEIN PDC2"/>
    <property type="match status" value="1"/>
</dbReference>
<dbReference type="InterPro" id="IPR006600">
    <property type="entry name" value="HTH_CenpB_DNA-bd_dom"/>
</dbReference>
<dbReference type="Proteomes" id="UP001160148">
    <property type="component" value="Unassembled WGS sequence"/>
</dbReference>
<dbReference type="GO" id="GO:0003677">
    <property type="term" value="F:DNA binding"/>
    <property type="evidence" value="ECO:0007669"/>
    <property type="project" value="UniProtKB-KW"/>
</dbReference>
<sequence length="487" mass="56031">MNLKISRIALSLTEKLSILHKYDSNPSLEKTKLAESLNISESTLRTIIVKRKEIQKRANEGSNKRKKIKNGKYFTLEQILIQWINEMNANSTPLNGPIIQRRAIKIAKSLKIIDFNATNGWLDRFKKRNLISYQKVSRKSKPVNDQDINVWFLNILPKLKEKYASKDVFNATEFKLCYKLMSNKLLGIKNIKRVKTCSKSKLSRELLKVLICANSNGTEKLNPLVIGKPLKPKSFIDNKSFPCEYSVKKTTSITNENFCSWVKKLDKNMIKNNRKILLLVDNYSSTIPKDIALKNVELVFFPPYITKNLQPLNLGVINVFKKYYERHYLNVLKNSNTKQLNIILNALRHITAAWSSIQPQVITECFKKAGIECGSNEVIDDDTASEAMVLIKDNSTHLKKASRHNKSLMITEHKYVQNNEDLIDIDEDSDSGQNESLYDAINAIKIIRRYLPTLKGKYQYELHSGELQYIARCSTAGWISFHILKIK</sequence>
<dbReference type="Pfam" id="PF03221">
    <property type="entry name" value="HTH_Tnp_Tc5"/>
    <property type="match status" value="1"/>
</dbReference>
<accession>A0AAV0VN49</accession>
<dbReference type="GO" id="GO:0005634">
    <property type="term" value="C:nucleus"/>
    <property type="evidence" value="ECO:0007669"/>
    <property type="project" value="UniProtKB-SubCell"/>
</dbReference>
<dbReference type="Pfam" id="PF03184">
    <property type="entry name" value="DDE_1"/>
    <property type="match status" value="1"/>
</dbReference>
<dbReference type="Pfam" id="PF04218">
    <property type="entry name" value="CENP-B_N"/>
    <property type="match status" value="1"/>
</dbReference>
<keyword evidence="3" id="KW-0539">Nucleus</keyword>
<comment type="caution">
    <text evidence="5">The sequence shown here is derived from an EMBL/GenBank/DDBJ whole genome shotgun (WGS) entry which is preliminary data.</text>
</comment>
<evidence type="ECO:0000313" key="6">
    <source>
        <dbReference type="Proteomes" id="UP001160148"/>
    </source>
</evidence>
<dbReference type="SUPFAM" id="SSF46689">
    <property type="entry name" value="Homeodomain-like"/>
    <property type="match status" value="2"/>
</dbReference>
<name>A0AAV0VN49_9HEMI</name>
<organism evidence="5 6">
    <name type="scientific">Macrosiphum euphorbiae</name>
    <name type="common">potato aphid</name>
    <dbReference type="NCBI Taxonomy" id="13131"/>
    <lineage>
        <taxon>Eukaryota</taxon>
        <taxon>Metazoa</taxon>
        <taxon>Ecdysozoa</taxon>
        <taxon>Arthropoda</taxon>
        <taxon>Hexapoda</taxon>
        <taxon>Insecta</taxon>
        <taxon>Pterygota</taxon>
        <taxon>Neoptera</taxon>
        <taxon>Paraneoptera</taxon>
        <taxon>Hemiptera</taxon>
        <taxon>Sternorrhyncha</taxon>
        <taxon>Aphidomorpha</taxon>
        <taxon>Aphidoidea</taxon>
        <taxon>Aphididae</taxon>
        <taxon>Macrosiphini</taxon>
        <taxon>Macrosiphum</taxon>
    </lineage>
</organism>
<keyword evidence="2" id="KW-0238">DNA-binding</keyword>